<dbReference type="PANTHER" id="PTHR43792">
    <property type="entry name" value="GNAT FAMILY, PUTATIVE (AFU_ORTHOLOGUE AFUA_3G00765)-RELATED-RELATED"/>
    <property type="match status" value="1"/>
</dbReference>
<comment type="similarity">
    <text evidence="3">Belongs to the acetyltransferase family. RimJ subfamily.</text>
</comment>
<dbReference type="RefSeq" id="WP_073281849.1">
    <property type="nucleotide sequence ID" value="NZ_FRCP01000005.1"/>
</dbReference>
<reference evidence="5 6" key="1">
    <citation type="submission" date="2016-11" db="EMBL/GenBank/DDBJ databases">
        <authorList>
            <person name="Jaros S."/>
            <person name="Januszkiewicz K."/>
            <person name="Wedrychowicz H."/>
        </authorList>
    </citation>
    <scope>NUCLEOTIDE SEQUENCE [LARGE SCALE GENOMIC DNA]</scope>
    <source>
        <strain evidence="5 6">DSM 15930</strain>
    </source>
</reference>
<accession>A0A1M7EUT1</accession>
<dbReference type="Gene3D" id="3.40.630.30">
    <property type="match status" value="1"/>
</dbReference>
<protein>
    <submittedName>
        <fullName evidence="5">Ribosomal-protein-alanine N-acetyltransferase</fullName>
    </submittedName>
</protein>
<dbReference type="InterPro" id="IPR000182">
    <property type="entry name" value="GNAT_dom"/>
</dbReference>
<dbReference type="PROSITE" id="PS51186">
    <property type="entry name" value="GNAT"/>
    <property type="match status" value="1"/>
</dbReference>
<evidence type="ECO:0000313" key="6">
    <source>
        <dbReference type="Proteomes" id="UP000184038"/>
    </source>
</evidence>
<dbReference type="InterPro" id="IPR016181">
    <property type="entry name" value="Acyl_CoA_acyltransferase"/>
</dbReference>
<dbReference type="Proteomes" id="UP000184038">
    <property type="component" value="Unassembled WGS sequence"/>
</dbReference>
<evidence type="ECO:0000259" key="4">
    <source>
        <dbReference type="PROSITE" id="PS51186"/>
    </source>
</evidence>
<sequence>MNAKVDLSETILETPRLYLRPWRITDVDDFYEYASVDGVGQMAGWIPHEVKEESREIINLFIKEKKTFALELKENGKVIGSLGIEEYNENKFTDNFVNKKGRELGYVLSKSYWGRGLIPEAVHRVVSYCFEDLAFDFLTVGHFVWNEQSKRVIEKSGFKFYGEGEYKTINGTVEKDYSYVLLK</sequence>
<evidence type="ECO:0000256" key="1">
    <source>
        <dbReference type="ARBA" id="ARBA00022679"/>
    </source>
</evidence>
<dbReference type="AlphaFoldDB" id="A0A1M7EUT1"/>
<dbReference type="InterPro" id="IPR051531">
    <property type="entry name" value="N-acetyltransferase"/>
</dbReference>
<organism evidence="5 6">
    <name type="scientific">Anaerosporobacter mobilis DSM 15930</name>
    <dbReference type="NCBI Taxonomy" id="1120996"/>
    <lineage>
        <taxon>Bacteria</taxon>
        <taxon>Bacillati</taxon>
        <taxon>Bacillota</taxon>
        <taxon>Clostridia</taxon>
        <taxon>Lachnospirales</taxon>
        <taxon>Lachnospiraceae</taxon>
        <taxon>Anaerosporobacter</taxon>
    </lineage>
</organism>
<keyword evidence="1 5" id="KW-0808">Transferase</keyword>
<evidence type="ECO:0000256" key="3">
    <source>
        <dbReference type="ARBA" id="ARBA00038502"/>
    </source>
</evidence>
<dbReference type="EMBL" id="FRCP01000005">
    <property type="protein sequence ID" value="SHL95534.1"/>
    <property type="molecule type" value="Genomic_DNA"/>
</dbReference>
<evidence type="ECO:0000313" key="5">
    <source>
        <dbReference type="EMBL" id="SHL95534.1"/>
    </source>
</evidence>
<feature type="domain" description="N-acetyltransferase" evidence="4">
    <location>
        <begin position="17"/>
        <end position="183"/>
    </location>
</feature>
<dbReference type="PANTHER" id="PTHR43792:SF8">
    <property type="entry name" value="[RIBOSOMAL PROTEIN US5]-ALANINE N-ACETYLTRANSFERASE"/>
    <property type="match status" value="1"/>
</dbReference>
<gene>
    <name evidence="5" type="ORF">SAMN02746066_00208</name>
</gene>
<dbReference type="SUPFAM" id="SSF55729">
    <property type="entry name" value="Acyl-CoA N-acyltransferases (Nat)"/>
    <property type="match status" value="1"/>
</dbReference>
<dbReference type="Pfam" id="PF13302">
    <property type="entry name" value="Acetyltransf_3"/>
    <property type="match status" value="1"/>
</dbReference>
<keyword evidence="2" id="KW-0012">Acyltransferase</keyword>
<dbReference type="STRING" id="1120996.SAMN02746066_00208"/>
<dbReference type="GO" id="GO:0008999">
    <property type="term" value="F:protein-N-terminal-alanine acetyltransferase activity"/>
    <property type="evidence" value="ECO:0007669"/>
    <property type="project" value="TreeGrafter"/>
</dbReference>
<dbReference type="GO" id="GO:0005737">
    <property type="term" value="C:cytoplasm"/>
    <property type="evidence" value="ECO:0007669"/>
    <property type="project" value="TreeGrafter"/>
</dbReference>
<proteinExistence type="inferred from homology"/>
<name>A0A1M7EUT1_9FIRM</name>
<evidence type="ECO:0000256" key="2">
    <source>
        <dbReference type="ARBA" id="ARBA00023315"/>
    </source>
</evidence>
<keyword evidence="6" id="KW-1185">Reference proteome</keyword>
<dbReference type="OrthoDB" id="9785602at2"/>